<evidence type="ECO:0000313" key="3">
    <source>
        <dbReference type="WBParaSite" id="SMUV_0000219601-mRNA-1"/>
    </source>
</evidence>
<feature type="compositionally biased region" description="Acidic residues" evidence="1">
    <location>
        <begin position="1046"/>
        <end position="1055"/>
    </location>
</feature>
<feature type="compositionally biased region" description="Low complexity" evidence="1">
    <location>
        <begin position="1079"/>
        <end position="1098"/>
    </location>
</feature>
<feature type="compositionally biased region" description="Polar residues" evidence="1">
    <location>
        <begin position="983"/>
        <end position="997"/>
    </location>
</feature>
<feature type="region of interest" description="Disordered" evidence="1">
    <location>
        <begin position="548"/>
        <end position="578"/>
    </location>
</feature>
<feature type="compositionally biased region" description="Basic residues" evidence="1">
    <location>
        <begin position="1099"/>
        <end position="1112"/>
    </location>
</feature>
<accession>A0A0N5ADE8</accession>
<sequence>MPSSSFIRYSLSRISLPVAQCDLPLQFLDYYPFSEFRLGYIKLADPSDHEPSLESEQLYIGQFTFSSLSGFSFDDHDESLKFIFDDGVVVQKVLNNVPDCKVPDLESSRNICGKCCLIVFFADSLTGQRFRKRFMQDILHAFDNFLKIEYSSREASIQYHDTEPSTSAACSTAKFVSDKQDSNTNKQCLFLRHPSHSDICGSEQESEFSTSKSLSSSRQKIETYKATDSEIPSSPEKDAGSIIGLNCGKINKEAESSLSRLNFLPPGLYIPPRLFFYLSGDLLSPFAKIQTLGSRNLLASVRTHLFKCGENGGLSKINIARELSNPGYWREVSRLWVWNERGKLPDFDFAFNRLCSFLEWTLQTLDFVSDYGRLSVEDLMLCRNIRWHETAETRKKFDQRMREYFINDEELHAVRNWPGILREKTLFDAALLRASYLRVLDLGTMVAEGSFGSWNLRDLFKRLDNITDLTWLNCHLDGDDCPLLQLKNVERLKRLVLHITKFDRNKFQQFFDRFGWSADDEGFEAVEVNAPLERVADDLDGFGTDNSFGDERDGDEFENDRDDFSGASGSVEVNAGESRDSISRLNGTLENTDCGATTVPNDVHLDFAALSFASSLYRSKQLTKRRVQNSETSCKLFDAPKVILMAKSIALNVPSSSLRRALSFVGKRQLDMFSIGLPLELCSNIRPNRTPYKDVIRLLDNMTLFVNQNWEHKDVGIHVMVDYYAPERVVNLINLVARAFPVAEKMFLRLETARSSDKDFYGFHRHMTEYTIPHNLRIFHLSIDVRTYRFPTEMSVLEASNLEEFHLTLSGIHRTLPNENIKEDLFLSELCDMFTSAQCLNKNSQIRVLGLVCKDAQTRLSIACNKLQHVCKTFDQHLKRLILDVRFLGGLSPIEFLRFRDSLPIYCMVEAVLGPEDCKYIDFDRERGEDDCYRSPTRLDEGFDRYLCSDYSDEVVIQFDESSRMSSAVDECSQATGSFVADDNSQQFSNQEASTSKGKTKRQPDFKNTRVLRSGREIIAGPCCSSSTTSRRRSSRKVRQKRLVSEGDESDDSVEVEVSRKRSQTRDTTRKRRNFESNNTSNPSDGSLSSNSEEWSPNKNKKTRRSRRNRRN</sequence>
<dbReference type="Proteomes" id="UP000046393">
    <property type="component" value="Unplaced"/>
</dbReference>
<feature type="compositionally biased region" description="Basic residues" evidence="1">
    <location>
        <begin position="1030"/>
        <end position="1042"/>
    </location>
</feature>
<organism evidence="2 3">
    <name type="scientific">Syphacia muris</name>
    <dbReference type="NCBI Taxonomy" id="451379"/>
    <lineage>
        <taxon>Eukaryota</taxon>
        <taxon>Metazoa</taxon>
        <taxon>Ecdysozoa</taxon>
        <taxon>Nematoda</taxon>
        <taxon>Chromadorea</taxon>
        <taxon>Rhabditida</taxon>
        <taxon>Spirurina</taxon>
        <taxon>Oxyuridomorpha</taxon>
        <taxon>Oxyuroidea</taxon>
        <taxon>Oxyuridae</taxon>
        <taxon>Syphacia</taxon>
    </lineage>
</organism>
<dbReference type="WBParaSite" id="SMUV_0000219601-mRNA-1">
    <property type="protein sequence ID" value="SMUV_0000219601-mRNA-1"/>
    <property type="gene ID" value="SMUV_0000219601"/>
</dbReference>
<dbReference type="AlphaFoldDB" id="A0A0N5ADE8"/>
<evidence type="ECO:0000313" key="2">
    <source>
        <dbReference type="Proteomes" id="UP000046393"/>
    </source>
</evidence>
<feature type="compositionally biased region" description="Basic and acidic residues" evidence="1">
    <location>
        <begin position="1057"/>
        <end position="1068"/>
    </location>
</feature>
<reference evidence="3" key="1">
    <citation type="submission" date="2017-02" db="UniProtKB">
        <authorList>
            <consortium name="WormBaseParasite"/>
        </authorList>
    </citation>
    <scope>IDENTIFICATION</scope>
</reference>
<feature type="region of interest" description="Disordered" evidence="1">
    <location>
        <begin position="983"/>
        <end position="1112"/>
    </location>
</feature>
<name>A0A0N5ADE8_9BILA</name>
<proteinExistence type="predicted"/>
<keyword evidence="2" id="KW-1185">Reference proteome</keyword>
<protein>
    <submittedName>
        <fullName evidence="3">Uncharacterized protein</fullName>
    </submittedName>
</protein>
<feature type="compositionally biased region" description="Acidic residues" evidence="1">
    <location>
        <begin position="552"/>
        <end position="561"/>
    </location>
</feature>
<evidence type="ECO:0000256" key="1">
    <source>
        <dbReference type="SAM" id="MobiDB-lite"/>
    </source>
</evidence>